<proteinExistence type="predicted"/>
<gene>
    <name evidence="2" type="ORF">ROA7023_03493</name>
</gene>
<sequence>MMIRALVLAAGVATGAVAQDAPYAGQDGRAIAQLGEADVAALLAGEGWGLARPAELNGFPGPSHVLELADELALSDDQRHEIEQIFHEMQNDAAALGARYVETEAWIDELFGDKQPDPEELTYLLRSSGEMLAQLRGIHLMAHIRTAPLLTPHQRMQYASLRGYGAPDHAGHEGGGH</sequence>
<keyword evidence="3" id="KW-1185">Reference proteome</keyword>
<reference evidence="2 3" key="1">
    <citation type="submission" date="2017-03" db="EMBL/GenBank/DDBJ databases">
        <authorList>
            <person name="Afonso C.L."/>
            <person name="Miller P.J."/>
            <person name="Scott M.A."/>
            <person name="Spackman E."/>
            <person name="Goraichik I."/>
            <person name="Dimitrov K.M."/>
            <person name="Suarez D.L."/>
            <person name="Swayne D.E."/>
        </authorList>
    </citation>
    <scope>NUCLEOTIDE SEQUENCE [LARGE SCALE GENOMIC DNA]</scope>
    <source>
        <strain evidence="2 3">CECT 7023</strain>
    </source>
</reference>
<evidence type="ECO:0000313" key="2">
    <source>
        <dbReference type="EMBL" id="SLN70993.1"/>
    </source>
</evidence>
<dbReference type="Gene3D" id="1.20.120.1490">
    <property type="match status" value="1"/>
</dbReference>
<name>A0A1Y5TV79_9RHOB</name>
<protein>
    <recommendedName>
        <fullName evidence="4">Periplasmic heavy metal sensor</fullName>
    </recommendedName>
</protein>
<evidence type="ECO:0008006" key="4">
    <source>
        <dbReference type="Google" id="ProtNLM"/>
    </source>
</evidence>
<evidence type="ECO:0000313" key="3">
    <source>
        <dbReference type="Proteomes" id="UP000193900"/>
    </source>
</evidence>
<feature type="chain" id="PRO_5012328343" description="Periplasmic heavy metal sensor" evidence="1">
    <location>
        <begin position="19"/>
        <end position="177"/>
    </location>
</feature>
<feature type="signal peptide" evidence="1">
    <location>
        <begin position="1"/>
        <end position="18"/>
    </location>
</feature>
<dbReference type="Proteomes" id="UP000193900">
    <property type="component" value="Unassembled WGS sequence"/>
</dbReference>
<dbReference type="EMBL" id="FWFZ01000023">
    <property type="protein sequence ID" value="SLN70993.1"/>
    <property type="molecule type" value="Genomic_DNA"/>
</dbReference>
<dbReference type="AlphaFoldDB" id="A0A1Y5TV79"/>
<evidence type="ECO:0000256" key="1">
    <source>
        <dbReference type="SAM" id="SignalP"/>
    </source>
</evidence>
<organism evidence="2 3">
    <name type="scientific">Roseisalinus antarcticus</name>
    <dbReference type="NCBI Taxonomy" id="254357"/>
    <lineage>
        <taxon>Bacteria</taxon>
        <taxon>Pseudomonadati</taxon>
        <taxon>Pseudomonadota</taxon>
        <taxon>Alphaproteobacteria</taxon>
        <taxon>Rhodobacterales</taxon>
        <taxon>Roseobacteraceae</taxon>
        <taxon>Roseisalinus</taxon>
    </lineage>
</organism>
<accession>A0A1Y5TV79</accession>
<keyword evidence="1" id="KW-0732">Signal</keyword>